<evidence type="ECO:0000313" key="2">
    <source>
        <dbReference type="EMBL" id="OCT56835.1"/>
    </source>
</evidence>
<organism evidence="2">
    <name type="scientific">Xenopus laevis</name>
    <name type="common">African clawed frog</name>
    <dbReference type="NCBI Taxonomy" id="8355"/>
    <lineage>
        <taxon>Eukaryota</taxon>
        <taxon>Metazoa</taxon>
        <taxon>Chordata</taxon>
        <taxon>Craniata</taxon>
        <taxon>Vertebrata</taxon>
        <taxon>Euteleostomi</taxon>
        <taxon>Amphibia</taxon>
        <taxon>Batrachia</taxon>
        <taxon>Anura</taxon>
        <taxon>Pipoidea</taxon>
        <taxon>Pipidae</taxon>
        <taxon>Xenopodinae</taxon>
        <taxon>Xenopus</taxon>
        <taxon>Xenopus</taxon>
    </lineage>
</organism>
<sequence>MGKQKKGKKSPEKREQQQKTQLAKFFQRRSVSCSDVQREAQHRAPSCRPPSPTQHANSQSPAGRGATMEVLPQQKHASRVSKHLFSQPEPLLHETSPSWDSGDDWQLMSASLPQPAMPDGGAEEALHPTASIPSFTTSPSDGIVRGPVCNSPGVQSTLSSDHAAQHNATGPHPLVDMELRSHILSLPSRQDIVALISHTELTLKSEISAVHTELLQLGERYGVLEKSVSANTIGIKHVAKDVAHFESRLTHLQNMLDDQENRSRRNNVRIKGLPESIKEAIMIKARERGDMEYEGSTVRFYQDLSRNTLRQRRLLKPIMDLLKERSIRYKWGYPFALIVVSNGKSYSVRSPRDIPQFMDGLDLPHIDVPECDSWDWIPPTRAPQKGQNSLQRSTRGNTPRSGQSTPTKKRFLNT</sequence>
<feature type="compositionally biased region" description="Polar residues" evidence="1">
    <location>
        <begin position="385"/>
        <end position="406"/>
    </location>
</feature>
<dbReference type="InterPro" id="IPR042566">
    <property type="entry name" value="L1_C"/>
</dbReference>
<dbReference type="InterPro" id="IPR004244">
    <property type="entry name" value="Transposase_22"/>
</dbReference>
<dbReference type="PANTHER" id="PTHR11505">
    <property type="entry name" value="L1 TRANSPOSABLE ELEMENT-RELATED"/>
    <property type="match status" value="1"/>
</dbReference>
<protein>
    <submittedName>
        <fullName evidence="2">Uncharacterized protein</fullName>
    </submittedName>
</protein>
<evidence type="ECO:0000256" key="1">
    <source>
        <dbReference type="SAM" id="MobiDB-lite"/>
    </source>
</evidence>
<feature type="region of interest" description="Disordered" evidence="1">
    <location>
        <begin position="377"/>
        <end position="414"/>
    </location>
</feature>
<dbReference type="Proteomes" id="UP000694892">
    <property type="component" value="Unassembled WGS sequence"/>
</dbReference>
<feature type="region of interest" description="Disordered" evidence="1">
    <location>
        <begin position="1"/>
        <end position="69"/>
    </location>
</feature>
<dbReference type="AlphaFoldDB" id="A0A974BRC5"/>
<proteinExistence type="predicted"/>
<name>A0A974BRC5_XENLA</name>
<dbReference type="EMBL" id="KV467247">
    <property type="protein sequence ID" value="OCT56835.1"/>
    <property type="molecule type" value="Genomic_DNA"/>
</dbReference>
<reference evidence="2" key="1">
    <citation type="submission" date="2016-05" db="EMBL/GenBank/DDBJ databases">
        <title>WGS assembly of Xenopus laevis.</title>
        <authorList>
            <person name="Session A."/>
            <person name="Uno Y."/>
            <person name="Kwon T."/>
            <person name="Chapman J."/>
            <person name="Toyoda A."/>
            <person name="Takahashi S."/>
            <person name="Fukui A."/>
            <person name="Hikosaka A."/>
            <person name="Putnam N."/>
            <person name="Stites J."/>
            <person name="Van Heeringen S."/>
            <person name="Quigley I."/>
            <person name="Heinz S."/>
            <person name="Hellsten U."/>
            <person name="Lyons J."/>
            <person name="Suzuki A."/>
            <person name="Kondo M."/>
            <person name="Ogino H."/>
            <person name="Ochi H."/>
            <person name="Bogdanovic O."/>
            <person name="Lister R."/>
            <person name="Georgiou G."/>
            <person name="Paranjpe S."/>
            <person name="Van Kruijsbergen I."/>
            <person name="Mozaffari S."/>
            <person name="Shu S."/>
            <person name="Schmutz J."/>
            <person name="Jenkins J."/>
            <person name="Grimwood J."/>
            <person name="Carlson J."/>
            <person name="Mitros T."/>
            <person name="Simakov O."/>
            <person name="Heald R."/>
            <person name="Miller K."/>
            <person name="Haudenschild C."/>
            <person name="Kuroki Y."/>
            <person name="Tanaka T."/>
            <person name="Michiue T."/>
            <person name="Watanabe M."/>
            <person name="Kinoshita T."/>
            <person name="Ohta Y."/>
            <person name="Mawaribuchi S."/>
            <person name="Suzuki Y."/>
            <person name="Haramoto Y."/>
            <person name="Yamamoto T."/>
            <person name="Takagi C."/>
            <person name="Kitzman J."/>
            <person name="Shendure J."/>
            <person name="Nakayama T."/>
            <person name="Izutsu Y."/>
            <person name="Robert J."/>
            <person name="Dichmann D."/>
            <person name="Flajnik M."/>
            <person name="Houston D."/>
            <person name="Marcotte E."/>
            <person name="Wallingford J."/>
            <person name="Ito Y."/>
            <person name="Asashima M."/>
            <person name="Ueno N."/>
            <person name="Matsuda Y."/>
            <person name="Jan Veenstra G."/>
            <person name="Fujiyama A."/>
            <person name="Harland R."/>
            <person name="Taira M."/>
            <person name="Rokhsar D.S."/>
        </authorList>
    </citation>
    <scope>NUCLEOTIDE SEQUENCE</scope>
    <source>
        <strain evidence="2">J</strain>
        <tissue evidence="2">Blood</tissue>
    </source>
</reference>
<dbReference type="Gene3D" id="3.30.250.20">
    <property type="entry name" value="L1 transposable element, C-terminal domain"/>
    <property type="match status" value="1"/>
</dbReference>
<accession>A0A974BRC5</accession>
<gene>
    <name evidence="2" type="ORF">XELAEV_18004364mg</name>
</gene>